<reference evidence="2 3" key="1">
    <citation type="journal article" date="2019" name="Commun. Biol.">
        <title>The bagworm genome reveals a unique fibroin gene that provides high tensile strength.</title>
        <authorList>
            <person name="Kono N."/>
            <person name="Nakamura H."/>
            <person name="Ohtoshi R."/>
            <person name="Tomita M."/>
            <person name="Numata K."/>
            <person name="Arakawa K."/>
        </authorList>
    </citation>
    <scope>NUCLEOTIDE SEQUENCE [LARGE SCALE GENOMIC DNA]</scope>
</reference>
<organism evidence="2 3">
    <name type="scientific">Eumeta variegata</name>
    <name type="common">Bagworm moth</name>
    <name type="synonym">Eumeta japonica</name>
    <dbReference type="NCBI Taxonomy" id="151549"/>
    <lineage>
        <taxon>Eukaryota</taxon>
        <taxon>Metazoa</taxon>
        <taxon>Ecdysozoa</taxon>
        <taxon>Arthropoda</taxon>
        <taxon>Hexapoda</taxon>
        <taxon>Insecta</taxon>
        <taxon>Pterygota</taxon>
        <taxon>Neoptera</taxon>
        <taxon>Endopterygota</taxon>
        <taxon>Lepidoptera</taxon>
        <taxon>Glossata</taxon>
        <taxon>Ditrysia</taxon>
        <taxon>Tineoidea</taxon>
        <taxon>Psychidae</taxon>
        <taxon>Oiketicinae</taxon>
        <taxon>Eumeta</taxon>
    </lineage>
</organism>
<keyword evidence="3" id="KW-1185">Reference proteome</keyword>
<protein>
    <submittedName>
        <fullName evidence="2">Probable RNA-directed DNA polymerase from transposon BS</fullName>
    </submittedName>
</protein>
<sequence length="215" mass="24432">MNVKQFGFTNGRSTAEAGVELIQQIFDAWEDSRDTIGVFCDLYEACNCVYHDALIRKVHPYESSYVTGRSIALLESYLRCRIQRVDVNSERSSRCQYGCATGSVPEPFPFLFYINDLLQLVKDGYGIVLFADNTSLLFKINRKQPAFDEINSIISEIVEWFSINNLLISEKKTKLVQFSLTTTKTVNGNAMIKNEILNIVDKTLFLGLTLDAKLR</sequence>
<keyword evidence="2" id="KW-0695">RNA-directed DNA polymerase</keyword>
<comment type="caution">
    <text evidence="2">The sequence shown here is derived from an EMBL/GenBank/DDBJ whole genome shotgun (WGS) entry which is preliminary data.</text>
</comment>
<evidence type="ECO:0000313" key="3">
    <source>
        <dbReference type="Proteomes" id="UP000299102"/>
    </source>
</evidence>
<dbReference type="STRING" id="151549.A0A4C1WS65"/>
<dbReference type="Proteomes" id="UP000299102">
    <property type="component" value="Unassembled WGS sequence"/>
</dbReference>
<dbReference type="OrthoDB" id="414730at2759"/>
<dbReference type="EMBL" id="BGZK01000617">
    <property type="protein sequence ID" value="GBP53159.1"/>
    <property type="molecule type" value="Genomic_DNA"/>
</dbReference>
<dbReference type="InterPro" id="IPR000477">
    <property type="entry name" value="RT_dom"/>
</dbReference>
<keyword evidence="2" id="KW-0548">Nucleotidyltransferase</keyword>
<keyword evidence="2" id="KW-0808">Transferase</keyword>
<dbReference type="PROSITE" id="PS50878">
    <property type="entry name" value="RT_POL"/>
    <property type="match status" value="1"/>
</dbReference>
<evidence type="ECO:0000313" key="2">
    <source>
        <dbReference type="EMBL" id="GBP53159.1"/>
    </source>
</evidence>
<dbReference type="Pfam" id="PF00078">
    <property type="entry name" value="RVT_1"/>
    <property type="match status" value="1"/>
</dbReference>
<feature type="domain" description="Reverse transcriptase" evidence="1">
    <location>
        <begin position="1"/>
        <end position="210"/>
    </location>
</feature>
<accession>A0A4C1WS65</accession>
<name>A0A4C1WS65_EUMVA</name>
<proteinExistence type="predicted"/>
<dbReference type="AlphaFoldDB" id="A0A4C1WS65"/>
<gene>
    <name evidence="2" type="primary">RTase</name>
    <name evidence="2" type="ORF">EVAR_28501_1</name>
</gene>
<dbReference type="GO" id="GO:0003964">
    <property type="term" value="F:RNA-directed DNA polymerase activity"/>
    <property type="evidence" value="ECO:0007669"/>
    <property type="project" value="UniProtKB-KW"/>
</dbReference>
<evidence type="ECO:0000259" key="1">
    <source>
        <dbReference type="PROSITE" id="PS50878"/>
    </source>
</evidence>
<dbReference type="PANTHER" id="PTHR33332">
    <property type="entry name" value="REVERSE TRANSCRIPTASE DOMAIN-CONTAINING PROTEIN"/>
    <property type="match status" value="1"/>
</dbReference>